<dbReference type="NCBIfam" id="TIGR01250">
    <property type="entry name" value="pro_imino_pep_2"/>
    <property type="match status" value="1"/>
</dbReference>
<dbReference type="InterPro" id="IPR005945">
    <property type="entry name" value="Pro_imino_pep"/>
</dbReference>
<dbReference type="Proteomes" id="UP000006352">
    <property type="component" value="Unassembled WGS sequence"/>
</dbReference>
<evidence type="ECO:0000256" key="2">
    <source>
        <dbReference type="ARBA" id="ARBA00022801"/>
    </source>
</evidence>
<keyword evidence="5" id="KW-1185">Reference proteome</keyword>
<dbReference type="PANTHER" id="PTHR43798:SF31">
    <property type="entry name" value="AB HYDROLASE SUPERFAMILY PROTEIN YCLE"/>
    <property type="match status" value="1"/>
</dbReference>
<name>J4H025_9APHY</name>
<dbReference type="Pfam" id="PF00561">
    <property type="entry name" value="Abhydrolase_1"/>
    <property type="match status" value="1"/>
</dbReference>
<dbReference type="EMBL" id="HE796885">
    <property type="protein sequence ID" value="CCL98479.1"/>
    <property type="molecule type" value="Genomic_DNA"/>
</dbReference>
<evidence type="ECO:0000313" key="4">
    <source>
        <dbReference type="EMBL" id="CCL98479.1"/>
    </source>
</evidence>
<dbReference type="AlphaFoldDB" id="J4H025"/>
<dbReference type="InParanoid" id="J4H025"/>
<dbReference type="InterPro" id="IPR000073">
    <property type="entry name" value="AB_hydrolase_1"/>
</dbReference>
<gene>
    <name evidence="4" type="ORF">FIBRA_00477</name>
</gene>
<dbReference type="InterPro" id="IPR050266">
    <property type="entry name" value="AB_hydrolase_sf"/>
</dbReference>
<dbReference type="HOGENOM" id="CLU_020336_15_1_1"/>
<comment type="similarity">
    <text evidence="1">Belongs to the peptidase S33 family.</text>
</comment>
<dbReference type="InterPro" id="IPR029058">
    <property type="entry name" value="AB_hydrolase_fold"/>
</dbReference>
<dbReference type="GeneID" id="24093390"/>
<evidence type="ECO:0000259" key="3">
    <source>
        <dbReference type="Pfam" id="PF00561"/>
    </source>
</evidence>
<dbReference type="RefSeq" id="XP_012177762.1">
    <property type="nucleotide sequence ID" value="XM_012322372.1"/>
</dbReference>
<dbReference type="SUPFAM" id="SSF53474">
    <property type="entry name" value="alpha/beta-Hydrolases"/>
    <property type="match status" value="1"/>
</dbReference>
<keyword evidence="2" id="KW-0378">Hydrolase</keyword>
<dbReference type="InterPro" id="IPR002410">
    <property type="entry name" value="Peptidase_S33"/>
</dbReference>
<dbReference type="OrthoDB" id="190201at2759"/>
<dbReference type="GO" id="GO:0008233">
    <property type="term" value="F:peptidase activity"/>
    <property type="evidence" value="ECO:0007669"/>
    <property type="project" value="InterPro"/>
</dbReference>
<reference evidence="4 5" key="1">
    <citation type="journal article" date="2012" name="Appl. Environ. Microbiol.">
        <title>Short-read sequencing for genomic analysis of the brown rot fungus Fibroporia radiculosa.</title>
        <authorList>
            <person name="Tang J.D."/>
            <person name="Perkins A.D."/>
            <person name="Sonstegard T.S."/>
            <person name="Schroeder S.G."/>
            <person name="Burgess S.C."/>
            <person name="Diehl S.V."/>
        </authorList>
    </citation>
    <scope>NUCLEOTIDE SEQUENCE [LARGE SCALE GENOMIC DNA]</scope>
    <source>
        <strain evidence="4 5">TFFH 294</strain>
    </source>
</reference>
<dbReference type="PIRSF" id="PIRSF005539">
    <property type="entry name" value="Pept_S33_TRI_F1"/>
    <property type="match status" value="1"/>
</dbReference>
<dbReference type="GO" id="GO:0016020">
    <property type="term" value="C:membrane"/>
    <property type="evidence" value="ECO:0007669"/>
    <property type="project" value="TreeGrafter"/>
</dbReference>
<evidence type="ECO:0000256" key="1">
    <source>
        <dbReference type="ARBA" id="ARBA00010088"/>
    </source>
</evidence>
<sequence length="304" mass="34085">MSAPTSEGYIPFSVPAAGKPCQTYYKIYGDLKSGVTPVITLHGGPGAPHHYMTPFVDLVSGYGIPVVFYDQIGCGGSTRLPEKMGATEFWTVGLFEDEFRNLISHLGIEEYDILGHSWGAMLAMAMAIKQIKGLRRMVLMSGAASMSLWDKATRMLVKTLPQEAQDALTINEENGTYDTPEYKKATGEFMQRFVCRMETWPEELVLAFKLLEEEPAAYFTMQGPSEFTLTGNFKTFELVSELHKIKIPTLLLNGAYDEAQDMVLEPAFREIPKVKWFTFAKSAHVAQWEEREKCMEIVGAFLSQ</sequence>
<dbReference type="STRING" id="599839.J4H025"/>
<feature type="domain" description="AB hydrolase-1" evidence="3">
    <location>
        <begin position="37"/>
        <end position="290"/>
    </location>
</feature>
<accession>J4H025</accession>
<dbReference type="PRINTS" id="PR00793">
    <property type="entry name" value="PROAMNOPTASE"/>
</dbReference>
<dbReference type="GO" id="GO:0006508">
    <property type="term" value="P:proteolysis"/>
    <property type="evidence" value="ECO:0007669"/>
    <property type="project" value="InterPro"/>
</dbReference>
<dbReference type="PANTHER" id="PTHR43798">
    <property type="entry name" value="MONOACYLGLYCEROL LIPASE"/>
    <property type="match status" value="1"/>
</dbReference>
<protein>
    <recommendedName>
        <fullName evidence="3">AB hydrolase-1 domain-containing protein</fullName>
    </recommendedName>
</protein>
<proteinExistence type="inferred from homology"/>
<dbReference type="Gene3D" id="3.40.50.1820">
    <property type="entry name" value="alpha/beta hydrolase"/>
    <property type="match status" value="1"/>
</dbReference>
<evidence type="ECO:0000313" key="5">
    <source>
        <dbReference type="Proteomes" id="UP000006352"/>
    </source>
</evidence>
<organism evidence="4 5">
    <name type="scientific">Fibroporia radiculosa</name>
    <dbReference type="NCBI Taxonomy" id="599839"/>
    <lineage>
        <taxon>Eukaryota</taxon>
        <taxon>Fungi</taxon>
        <taxon>Dikarya</taxon>
        <taxon>Basidiomycota</taxon>
        <taxon>Agaricomycotina</taxon>
        <taxon>Agaricomycetes</taxon>
        <taxon>Polyporales</taxon>
        <taxon>Fibroporiaceae</taxon>
        <taxon>Fibroporia</taxon>
    </lineage>
</organism>